<evidence type="ECO:0000256" key="12">
    <source>
        <dbReference type="ARBA" id="ARBA00023136"/>
    </source>
</evidence>
<keyword evidence="11 14" id="KW-0503">Monooxygenase</keyword>
<evidence type="ECO:0000313" key="16">
    <source>
        <dbReference type="Proteomes" id="UP000053593"/>
    </source>
</evidence>
<dbReference type="InterPro" id="IPR002401">
    <property type="entry name" value="Cyt_P450_E_grp-I"/>
</dbReference>
<evidence type="ECO:0000256" key="7">
    <source>
        <dbReference type="ARBA" id="ARBA00022723"/>
    </source>
</evidence>
<comment type="similarity">
    <text evidence="4 14">Belongs to the cytochrome P450 family.</text>
</comment>
<dbReference type="GO" id="GO:0016705">
    <property type="term" value="F:oxidoreductase activity, acting on paired donors, with incorporation or reduction of molecular oxygen"/>
    <property type="evidence" value="ECO:0007669"/>
    <property type="project" value="InterPro"/>
</dbReference>
<dbReference type="Proteomes" id="UP000053593">
    <property type="component" value="Unassembled WGS sequence"/>
</dbReference>
<feature type="binding site" description="axial binding residue" evidence="13">
    <location>
        <position position="463"/>
    </location>
    <ligand>
        <name>heme</name>
        <dbReference type="ChEBI" id="CHEBI:30413"/>
    </ligand>
    <ligandPart>
        <name>Fe</name>
        <dbReference type="ChEBI" id="CHEBI:18248"/>
    </ligandPart>
</feature>
<dbReference type="GO" id="GO:0005506">
    <property type="term" value="F:iron ion binding"/>
    <property type="evidence" value="ECO:0007669"/>
    <property type="project" value="InterPro"/>
</dbReference>
<dbReference type="InterPro" id="IPR001128">
    <property type="entry name" value="Cyt_P450"/>
</dbReference>
<dbReference type="Gene3D" id="1.10.630.10">
    <property type="entry name" value="Cytochrome P450"/>
    <property type="match status" value="1"/>
</dbReference>
<evidence type="ECO:0000256" key="2">
    <source>
        <dbReference type="ARBA" id="ARBA00004370"/>
    </source>
</evidence>
<evidence type="ECO:0000256" key="14">
    <source>
        <dbReference type="RuleBase" id="RU000461"/>
    </source>
</evidence>
<dbReference type="PANTHER" id="PTHR24305">
    <property type="entry name" value="CYTOCHROME P450"/>
    <property type="match status" value="1"/>
</dbReference>
<keyword evidence="5 13" id="KW-0349">Heme</keyword>
<dbReference type="CDD" id="cd11062">
    <property type="entry name" value="CYP58-like"/>
    <property type="match status" value="1"/>
</dbReference>
<evidence type="ECO:0000256" key="4">
    <source>
        <dbReference type="ARBA" id="ARBA00010617"/>
    </source>
</evidence>
<dbReference type="PROSITE" id="PS00086">
    <property type="entry name" value="CYTOCHROME_P450"/>
    <property type="match status" value="1"/>
</dbReference>
<dbReference type="GO" id="GO:0016020">
    <property type="term" value="C:membrane"/>
    <property type="evidence" value="ECO:0007669"/>
    <property type="project" value="UniProtKB-SubCell"/>
</dbReference>
<dbReference type="EMBL" id="KN834798">
    <property type="protein sequence ID" value="KIK56323.1"/>
    <property type="molecule type" value="Genomic_DNA"/>
</dbReference>
<dbReference type="InterPro" id="IPR036396">
    <property type="entry name" value="Cyt_P450_sf"/>
</dbReference>
<sequence length="522" mass="59205">MFSTTNILSIILGVFALRIYGHLFRHPLSRFPGPLLAKCTVWYRAYYDIVGKGAWIRHLQTLHALYGPIIRVGPNELHFSDPRAHGEIYGSGSRFHKDPVLYGIFGTAPTVFNTLDPQEAAAMRNLLLSYLSRHAVMQREAVIRGKVLKLISRLKSFTLESGKVANLDQALPSASLDVLTALVFCQSFNVLDAPMFEHPFVYRRKPSMLNLWIMKYLPSQRIFALGAITRFMRRMNPGASAMENQIRIITNELDVTRKELDTSVQAESRTDIPLFNYLFRRIQELTTKPGKSAKTLRRLQDLLEPTRLVAEGLNIRFAGTDTVANACIVGIQYLLTHEEILGRLVEELGQAWPTDRDLSYEELEKLPYLTAVIKESLRLSHGVVTPMGRVVGPEEAVIMGERIPAGTIVGMSAIYVHLNSELFPEATRFDPERWLNRPSRTETTTEINSDKYLVSFGRGPRSCVGFHLAWCELYLIFGYLFRKLELELANEQDPDGHLDFDDSFTPVFNGCPPLVFVKERDL</sequence>
<evidence type="ECO:0000313" key="15">
    <source>
        <dbReference type="EMBL" id="KIK56323.1"/>
    </source>
</evidence>
<dbReference type="GO" id="GO:0020037">
    <property type="term" value="F:heme binding"/>
    <property type="evidence" value="ECO:0007669"/>
    <property type="project" value="InterPro"/>
</dbReference>
<keyword evidence="9 14" id="KW-0560">Oxidoreductase</keyword>
<evidence type="ECO:0000256" key="5">
    <source>
        <dbReference type="ARBA" id="ARBA00022617"/>
    </source>
</evidence>
<evidence type="ECO:0000256" key="8">
    <source>
        <dbReference type="ARBA" id="ARBA00022989"/>
    </source>
</evidence>
<dbReference type="InterPro" id="IPR050121">
    <property type="entry name" value="Cytochrome_P450_monoxygenase"/>
</dbReference>
<dbReference type="HOGENOM" id="CLU_001570_14_4_1"/>
<name>A0A0D0CMA4_9AGAR</name>
<dbReference type="PRINTS" id="PR00463">
    <property type="entry name" value="EP450I"/>
</dbReference>
<dbReference type="PRINTS" id="PR00385">
    <property type="entry name" value="P450"/>
</dbReference>
<evidence type="ECO:0008006" key="17">
    <source>
        <dbReference type="Google" id="ProtNLM"/>
    </source>
</evidence>
<evidence type="ECO:0000256" key="3">
    <source>
        <dbReference type="ARBA" id="ARBA00004721"/>
    </source>
</evidence>
<evidence type="ECO:0000256" key="10">
    <source>
        <dbReference type="ARBA" id="ARBA00023004"/>
    </source>
</evidence>
<dbReference type="AlphaFoldDB" id="A0A0D0CMA4"/>
<comment type="cofactor">
    <cofactor evidence="1 13">
        <name>heme</name>
        <dbReference type="ChEBI" id="CHEBI:30413"/>
    </cofactor>
</comment>
<evidence type="ECO:0000256" key="9">
    <source>
        <dbReference type="ARBA" id="ARBA00023002"/>
    </source>
</evidence>
<organism evidence="15 16">
    <name type="scientific">Collybiopsis luxurians FD-317 M1</name>
    <dbReference type="NCBI Taxonomy" id="944289"/>
    <lineage>
        <taxon>Eukaryota</taxon>
        <taxon>Fungi</taxon>
        <taxon>Dikarya</taxon>
        <taxon>Basidiomycota</taxon>
        <taxon>Agaricomycotina</taxon>
        <taxon>Agaricomycetes</taxon>
        <taxon>Agaricomycetidae</taxon>
        <taxon>Agaricales</taxon>
        <taxon>Marasmiineae</taxon>
        <taxon>Omphalotaceae</taxon>
        <taxon>Collybiopsis</taxon>
        <taxon>Collybiopsis luxurians</taxon>
    </lineage>
</organism>
<comment type="subcellular location">
    <subcellularLocation>
        <location evidence="2">Membrane</location>
    </subcellularLocation>
</comment>
<dbReference type="SUPFAM" id="SSF48264">
    <property type="entry name" value="Cytochrome P450"/>
    <property type="match status" value="1"/>
</dbReference>
<evidence type="ECO:0000256" key="13">
    <source>
        <dbReference type="PIRSR" id="PIRSR602401-1"/>
    </source>
</evidence>
<comment type="pathway">
    <text evidence="3">Secondary metabolite biosynthesis; terpenoid biosynthesis.</text>
</comment>
<dbReference type="PANTHER" id="PTHR24305:SF166">
    <property type="entry name" value="CYTOCHROME P450 12A4, MITOCHONDRIAL-RELATED"/>
    <property type="match status" value="1"/>
</dbReference>
<protein>
    <recommendedName>
        <fullName evidence="17">Cytochrome P450</fullName>
    </recommendedName>
</protein>
<evidence type="ECO:0000256" key="11">
    <source>
        <dbReference type="ARBA" id="ARBA00023033"/>
    </source>
</evidence>
<dbReference type="Pfam" id="PF00067">
    <property type="entry name" value="p450"/>
    <property type="match status" value="1"/>
</dbReference>
<keyword evidence="12" id="KW-0472">Membrane</keyword>
<keyword evidence="8" id="KW-1133">Transmembrane helix</keyword>
<keyword evidence="16" id="KW-1185">Reference proteome</keyword>
<dbReference type="OrthoDB" id="1470350at2759"/>
<dbReference type="GO" id="GO:0004497">
    <property type="term" value="F:monooxygenase activity"/>
    <property type="evidence" value="ECO:0007669"/>
    <property type="project" value="UniProtKB-KW"/>
</dbReference>
<keyword evidence="7 13" id="KW-0479">Metal-binding</keyword>
<evidence type="ECO:0000256" key="1">
    <source>
        <dbReference type="ARBA" id="ARBA00001971"/>
    </source>
</evidence>
<gene>
    <name evidence="15" type="ORF">GYMLUDRAFT_47092</name>
</gene>
<dbReference type="InterPro" id="IPR017972">
    <property type="entry name" value="Cyt_P450_CS"/>
</dbReference>
<evidence type="ECO:0000256" key="6">
    <source>
        <dbReference type="ARBA" id="ARBA00022692"/>
    </source>
</evidence>
<keyword evidence="10 13" id="KW-0408">Iron</keyword>
<keyword evidence="6" id="KW-0812">Transmembrane</keyword>
<reference evidence="15 16" key="1">
    <citation type="submission" date="2014-04" db="EMBL/GenBank/DDBJ databases">
        <title>Evolutionary Origins and Diversification of the Mycorrhizal Mutualists.</title>
        <authorList>
            <consortium name="DOE Joint Genome Institute"/>
            <consortium name="Mycorrhizal Genomics Consortium"/>
            <person name="Kohler A."/>
            <person name="Kuo A."/>
            <person name="Nagy L.G."/>
            <person name="Floudas D."/>
            <person name="Copeland A."/>
            <person name="Barry K.W."/>
            <person name="Cichocki N."/>
            <person name="Veneault-Fourrey C."/>
            <person name="LaButti K."/>
            <person name="Lindquist E.A."/>
            <person name="Lipzen A."/>
            <person name="Lundell T."/>
            <person name="Morin E."/>
            <person name="Murat C."/>
            <person name="Riley R."/>
            <person name="Ohm R."/>
            <person name="Sun H."/>
            <person name="Tunlid A."/>
            <person name="Henrissat B."/>
            <person name="Grigoriev I.V."/>
            <person name="Hibbett D.S."/>
            <person name="Martin F."/>
        </authorList>
    </citation>
    <scope>NUCLEOTIDE SEQUENCE [LARGE SCALE GENOMIC DNA]</scope>
    <source>
        <strain evidence="15 16">FD-317 M1</strain>
    </source>
</reference>
<proteinExistence type="inferred from homology"/>
<accession>A0A0D0CMA4</accession>